<proteinExistence type="inferred from homology"/>
<dbReference type="InterPro" id="IPR004326">
    <property type="entry name" value="Mlo"/>
</dbReference>
<evidence type="ECO:0000313" key="11">
    <source>
        <dbReference type="EMBL" id="KAF7135962.1"/>
    </source>
</evidence>
<keyword evidence="6 8" id="KW-0472">Membrane</keyword>
<feature type="transmembrane region" description="Helical" evidence="10">
    <location>
        <begin position="60"/>
        <end position="81"/>
    </location>
</feature>
<comment type="similarity">
    <text evidence="2 8">Belongs to the MLO family.</text>
</comment>
<dbReference type="PANTHER" id="PTHR31942:SF49">
    <property type="entry name" value="MLO-LIKE PROTEIN 8"/>
    <property type="match status" value="1"/>
</dbReference>
<feature type="transmembrane region" description="Helical" evidence="10">
    <location>
        <begin position="143"/>
        <end position="164"/>
    </location>
</feature>
<keyword evidence="7 8" id="KW-0568">Pathogenesis-related protein</keyword>
<comment type="caution">
    <text evidence="11">The sequence shown here is derived from an EMBL/GenBank/DDBJ whole genome shotgun (WGS) entry which is preliminary data.</text>
</comment>
<keyword evidence="12" id="KW-1185">Reference proteome</keyword>
<protein>
    <recommendedName>
        <fullName evidence="8">MLO-like protein</fullName>
    </recommendedName>
</protein>
<comment type="function">
    <text evidence="8">May be involved in modulation of pathogen defense and leaf cell death.</text>
</comment>
<feature type="transmembrane region" description="Helical" evidence="10">
    <location>
        <begin position="274"/>
        <end position="294"/>
    </location>
</feature>
<dbReference type="GO" id="GO:0005516">
    <property type="term" value="F:calmodulin binding"/>
    <property type="evidence" value="ECO:0007669"/>
    <property type="project" value="UniProtKB-KW"/>
</dbReference>
<organism evidence="11 12">
    <name type="scientific">Rhododendron simsii</name>
    <name type="common">Sims's rhododendron</name>
    <dbReference type="NCBI Taxonomy" id="118357"/>
    <lineage>
        <taxon>Eukaryota</taxon>
        <taxon>Viridiplantae</taxon>
        <taxon>Streptophyta</taxon>
        <taxon>Embryophyta</taxon>
        <taxon>Tracheophyta</taxon>
        <taxon>Spermatophyta</taxon>
        <taxon>Magnoliopsida</taxon>
        <taxon>eudicotyledons</taxon>
        <taxon>Gunneridae</taxon>
        <taxon>Pentapetalae</taxon>
        <taxon>asterids</taxon>
        <taxon>Ericales</taxon>
        <taxon>Ericaceae</taxon>
        <taxon>Ericoideae</taxon>
        <taxon>Rhodoreae</taxon>
        <taxon>Rhododendron</taxon>
    </lineage>
</organism>
<dbReference type="GO" id="GO:0006952">
    <property type="term" value="P:defense response"/>
    <property type="evidence" value="ECO:0007669"/>
    <property type="project" value="UniProtKB-KW"/>
</dbReference>
<keyword evidence="4 8" id="KW-0611">Plant defense</keyword>
<evidence type="ECO:0000256" key="1">
    <source>
        <dbReference type="ARBA" id="ARBA00004141"/>
    </source>
</evidence>
<sequence>MAVSSGSGTRELDQTPTWAVAGVCMVIIIISIALEKILHKLGMWFTKRHKKALFEALEKVKAELMVLGFISLLLTFSQYYIARICIPYNIANTMLPCPARDKISAEGRRLLWFDHRVLAAGGYGTTCKVGKVPLITVNGLHQLHILIFFLAVFHVIYSAVTMALGRLKGCFFQQFFRSVNKSDYLTLRNGFIHVRFLYTIPINILHSSANSLINHLSALSGWQALFWASLIPLFVRILSVGTKLRAILIRMALQTTERHAVVQGIPLVQGSDKYFWFGVLFLCSYITLPLYALVAQMGSHMKKSIFDQQTSKALKNWHKAAKKKQDKGGGKSPAHSSLGGSPPAASVSLTLPSPGEATLHQFKTTGHSTHSFSYEDHEPSDLKVVMPSTTNLMVKIDDDLGTETSATPHPGEGSRNEYVHPGDSPTSFQ</sequence>
<feature type="transmembrane region" description="Helical" evidence="10">
    <location>
        <begin position="185"/>
        <end position="204"/>
    </location>
</feature>
<evidence type="ECO:0000256" key="6">
    <source>
        <dbReference type="ARBA" id="ARBA00023136"/>
    </source>
</evidence>
<reference evidence="11" key="1">
    <citation type="submission" date="2019-11" db="EMBL/GenBank/DDBJ databases">
        <authorList>
            <person name="Liu Y."/>
            <person name="Hou J."/>
            <person name="Li T.-Q."/>
            <person name="Guan C.-H."/>
            <person name="Wu X."/>
            <person name="Wu H.-Z."/>
            <person name="Ling F."/>
            <person name="Zhang R."/>
            <person name="Shi X.-G."/>
            <person name="Ren J.-P."/>
            <person name="Chen E.-F."/>
            <person name="Sun J.-M."/>
        </authorList>
    </citation>
    <scope>NUCLEOTIDE SEQUENCE</scope>
    <source>
        <strain evidence="11">Adult_tree_wgs_1</strain>
        <tissue evidence="11">Leaves</tissue>
    </source>
</reference>
<gene>
    <name evidence="8" type="primary">MLO</name>
    <name evidence="11" type="ORF">RHSIM_Rhsim08G0026600</name>
</gene>
<feature type="transmembrane region" description="Helical" evidence="10">
    <location>
        <begin position="18"/>
        <end position="39"/>
    </location>
</feature>
<keyword evidence="3 8" id="KW-0812">Transmembrane</keyword>
<evidence type="ECO:0000256" key="5">
    <source>
        <dbReference type="ARBA" id="ARBA00022989"/>
    </source>
</evidence>
<evidence type="ECO:0000313" key="12">
    <source>
        <dbReference type="Proteomes" id="UP000626092"/>
    </source>
</evidence>
<dbReference type="EMBL" id="WJXA01000008">
    <property type="protein sequence ID" value="KAF7135962.1"/>
    <property type="molecule type" value="Genomic_DNA"/>
</dbReference>
<evidence type="ECO:0000256" key="10">
    <source>
        <dbReference type="SAM" id="Phobius"/>
    </source>
</evidence>
<name>A0A834GN03_RHOSS</name>
<dbReference type="AlphaFoldDB" id="A0A834GN03"/>
<feature type="transmembrane region" description="Helical" evidence="10">
    <location>
        <begin position="224"/>
        <end position="241"/>
    </location>
</feature>
<accession>A0A834GN03</accession>
<evidence type="ECO:0000256" key="8">
    <source>
        <dbReference type="RuleBase" id="RU280816"/>
    </source>
</evidence>
<dbReference type="PANTHER" id="PTHR31942">
    <property type="entry name" value="MLO-LIKE PROTEIN 1"/>
    <property type="match status" value="1"/>
</dbReference>
<evidence type="ECO:0000256" key="4">
    <source>
        <dbReference type="ARBA" id="ARBA00022821"/>
    </source>
</evidence>
<keyword evidence="5 8" id="KW-1133">Transmembrane helix</keyword>
<comment type="domain">
    <text evidence="8">The C-terminus contains a calmodulin-binding domain, which binds calmodulin in a calcium-dependent fashion.</text>
</comment>
<evidence type="ECO:0000256" key="9">
    <source>
        <dbReference type="SAM" id="MobiDB-lite"/>
    </source>
</evidence>
<evidence type="ECO:0000256" key="3">
    <source>
        <dbReference type="ARBA" id="ARBA00022692"/>
    </source>
</evidence>
<evidence type="ECO:0000256" key="2">
    <source>
        <dbReference type="ARBA" id="ARBA00006574"/>
    </source>
</evidence>
<evidence type="ECO:0000256" key="7">
    <source>
        <dbReference type="ARBA" id="ARBA00023265"/>
    </source>
</evidence>
<dbReference type="GO" id="GO:0016020">
    <property type="term" value="C:membrane"/>
    <property type="evidence" value="ECO:0007669"/>
    <property type="project" value="UniProtKB-SubCell"/>
</dbReference>
<dbReference type="Pfam" id="PF03094">
    <property type="entry name" value="Mlo"/>
    <property type="match status" value="4"/>
</dbReference>
<comment type="subcellular location">
    <subcellularLocation>
        <location evidence="1 8">Membrane</location>
        <topology evidence="1 8">Multi-pass membrane protein</topology>
    </subcellularLocation>
</comment>
<dbReference type="Proteomes" id="UP000626092">
    <property type="component" value="Unassembled WGS sequence"/>
</dbReference>
<keyword evidence="8" id="KW-0112">Calmodulin-binding</keyword>
<feature type="region of interest" description="Disordered" evidence="9">
    <location>
        <begin position="394"/>
        <end position="429"/>
    </location>
</feature>
<feature type="region of interest" description="Disordered" evidence="9">
    <location>
        <begin position="317"/>
        <end position="352"/>
    </location>
</feature>
<dbReference type="OrthoDB" id="1388414at2759"/>